<dbReference type="InterPro" id="IPR012318">
    <property type="entry name" value="HTH_CRP"/>
</dbReference>
<dbReference type="SMART" id="SM00419">
    <property type="entry name" value="HTH_CRP"/>
    <property type="match status" value="1"/>
</dbReference>
<evidence type="ECO:0000256" key="3">
    <source>
        <dbReference type="ARBA" id="ARBA00023163"/>
    </source>
</evidence>
<dbReference type="SUPFAM" id="SSF46785">
    <property type="entry name" value="Winged helix' DNA-binding domain"/>
    <property type="match status" value="1"/>
</dbReference>
<name>A0A2P5P9M7_9CHLR</name>
<evidence type="ECO:0000313" key="7">
    <source>
        <dbReference type="Proteomes" id="UP000235653"/>
    </source>
</evidence>
<dbReference type="AlphaFoldDB" id="A0A2P5P9M7"/>
<evidence type="ECO:0000256" key="1">
    <source>
        <dbReference type="ARBA" id="ARBA00023015"/>
    </source>
</evidence>
<dbReference type="PANTHER" id="PTHR24567">
    <property type="entry name" value="CRP FAMILY TRANSCRIPTIONAL REGULATORY PROTEIN"/>
    <property type="match status" value="1"/>
</dbReference>
<dbReference type="EMBL" id="JQAN02000006">
    <property type="protein sequence ID" value="PPD59006.1"/>
    <property type="molecule type" value="Genomic_DNA"/>
</dbReference>
<keyword evidence="1" id="KW-0805">Transcription regulation</keyword>
<evidence type="ECO:0000256" key="2">
    <source>
        <dbReference type="ARBA" id="ARBA00023125"/>
    </source>
</evidence>
<accession>A0A2P5P9M7</accession>
<proteinExistence type="predicted"/>
<protein>
    <submittedName>
        <fullName evidence="6">Crp/Fnr family transcriptional regulator</fullName>
    </submittedName>
</protein>
<keyword evidence="2" id="KW-0238">DNA-binding</keyword>
<dbReference type="GO" id="GO:0005829">
    <property type="term" value="C:cytosol"/>
    <property type="evidence" value="ECO:0007669"/>
    <property type="project" value="TreeGrafter"/>
</dbReference>
<dbReference type="Pfam" id="PF00027">
    <property type="entry name" value="cNMP_binding"/>
    <property type="match status" value="1"/>
</dbReference>
<dbReference type="InterPro" id="IPR000595">
    <property type="entry name" value="cNMP-bd_dom"/>
</dbReference>
<evidence type="ECO:0000259" key="5">
    <source>
        <dbReference type="PROSITE" id="PS51063"/>
    </source>
</evidence>
<dbReference type="SUPFAM" id="SSF51206">
    <property type="entry name" value="cAMP-binding domain-like"/>
    <property type="match status" value="1"/>
</dbReference>
<evidence type="ECO:0000259" key="4">
    <source>
        <dbReference type="PROSITE" id="PS50042"/>
    </source>
</evidence>
<dbReference type="Pfam" id="PF13545">
    <property type="entry name" value="HTH_Crp_2"/>
    <property type="match status" value="1"/>
</dbReference>
<sequence>MTMVRCGLVMTLNANRVTSKASSEQDGLPGERLLPREGAPLIIWTMAEPLVPELSVLNKQELIRHSPYFKGLSPKEFSVIEGMALEERFERDAMVVSEGDLSRKVYLVASGAVKIFGTSAEGKEQILAIARPGDSFNDVAAFDGGEAQATAQALTPLIVFAINGRVLLEQACQLGPLAANIIGALGVKVRQLGDLVADLSFRPVSGRLARILVTQVDLPNTPYLTQRDLAAMAGTAREVVARALKGMEDDGLIKVERHRIEIVNRRELEKIAL</sequence>
<dbReference type="InterPro" id="IPR014710">
    <property type="entry name" value="RmlC-like_jellyroll"/>
</dbReference>
<dbReference type="GO" id="GO:0003700">
    <property type="term" value="F:DNA-binding transcription factor activity"/>
    <property type="evidence" value="ECO:0007669"/>
    <property type="project" value="TreeGrafter"/>
</dbReference>
<keyword evidence="7" id="KW-1185">Reference proteome</keyword>
<dbReference type="Gene3D" id="1.10.10.10">
    <property type="entry name" value="Winged helix-like DNA-binding domain superfamily/Winged helix DNA-binding domain"/>
    <property type="match status" value="1"/>
</dbReference>
<keyword evidence="3" id="KW-0804">Transcription</keyword>
<organism evidence="6 7">
    <name type="scientific">Dehalogenimonas etheniformans</name>
    <dbReference type="NCBI Taxonomy" id="1536648"/>
    <lineage>
        <taxon>Bacteria</taxon>
        <taxon>Bacillati</taxon>
        <taxon>Chloroflexota</taxon>
        <taxon>Dehalococcoidia</taxon>
        <taxon>Dehalococcoidales</taxon>
        <taxon>Dehalococcoidaceae</taxon>
        <taxon>Dehalogenimonas</taxon>
    </lineage>
</organism>
<evidence type="ECO:0000313" key="6">
    <source>
        <dbReference type="EMBL" id="PPD59006.1"/>
    </source>
</evidence>
<dbReference type="SMART" id="SM00100">
    <property type="entry name" value="cNMP"/>
    <property type="match status" value="1"/>
</dbReference>
<gene>
    <name evidence="6" type="ORF">JP09_003870</name>
</gene>
<dbReference type="PROSITE" id="PS51063">
    <property type="entry name" value="HTH_CRP_2"/>
    <property type="match status" value="1"/>
</dbReference>
<dbReference type="InterPro" id="IPR018490">
    <property type="entry name" value="cNMP-bd_dom_sf"/>
</dbReference>
<dbReference type="PROSITE" id="PS50042">
    <property type="entry name" value="CNMP_BINDING_3"/>
    <property type="match status" value="1"/>
</dbReference>
<dbReference type="OrthoDB" id="9798104at2"/>
<dbReference type="GO" id="GO:0003677">
    <property type="term" value="F:DNA binding"/>
    <property type="evidence" value="ECO:0007669"/>
    <property type="project" value="UniProtKB-KW"/>
</dbReference>
<reference evidence="6 7" key="1">
    <citation type="journal article" date="2017" name="ISME J.">
        <title>Grape pomace compost harbors organohalide-respiring Dehalogenimonas species with novel reductive dehalogenase genes.</title>
        <authorList>
            <person name="Yang Y."/>
            <person name="Higgins S.A."/>
            <person name="Yan J."/>
            <person name="Simsir B."/>
            <person name="Chourey K."/>
            <person name="Iyer R."/>
            <person name="Hettich R.L."/>
            <person name="Baldwin B."/>
            <person name="Ogles D.M."/>
            <person name="Loffler F.E."/>
        </authorList>
    </citation>
    <scope>NUCLEOTIDE SEQUENCE [LARGE SCALE GENOMIC DNA]</scope>
    <source>
        <strain evidence="6 7">GP</strain>
    </source>
</reference>
<dbReference type="InterPro" id="IPR050397">
    <property type="entry name" value="Env_Response_Regulators"/>
</dbReference>
<dbReference type="InterPro" id="IPR036388">
    <property type="entry name" value="WH-like_DNA-bd_sf"/>
</dbReference>
<dbReference type="CDD" id="cd00038">
    <property type="entry name" value="CAP_ED"/>
    <property type="match status" value="1"/>
</dbReference>
<dbReference type="InterPro" id="IPR036390">
    <property type="entry name" value="WH_DNA-bd_sf"/>
</dbReference>
<dbReference type="PANTHER" id="PTHR24567:SF74">
    <property type="entry name" value="HTH-TYPE TRANSCRIPTIONAL REGULATOR ARCR"/>
    <property type="match status" value="1"/>
</dbReference>
<feature type="domain" description="Cyclic nucleotide-binding" evidence="4">
    <location>
        <begin position="68"/>
        <end position="163"/>
    </location>
</feature>
<comment type="caution">
    <text evidence="6">The sequence shown here is derived from an EMBL/GenBank/DDBJ whole genome shotgun (WGS) entry which is preliminary data.</text>
</comment>
<feature type="domain" description="HTH crp-type" evidence="5">
    <location>
        <begin position="202"/>
        <end position="266"/>
    </location>
</feature>
<dbReference type="Proteomes" id="UP000235653">
    <property type="component" value="Unassembled WGS sequence"/>
</dbReference>
<dbReference type="Gene3D" id="2.60.120.10">
    <property type="entry name" value="Jelly Rolls"/>
    <property type="match status" value="1"/>
</dbReference>